<proteinExistence type="predicted"/>
<accession>A0A955I227</accession>
<evidence type="ECO:0000313" key="3">
    <source>
        <dbReference type="Proteomes" id="UP000741282"/>
    </source>
</evidence>
<dbReference type="EMBL" id="JAGQLN010000014">
    <property type="protein sequence ID" value="MCA9377017.1"/>
    <property type="molecule type" value="Genomic_DNA"/>
</dbReference>
<name>A0A955I227_9BACT</name>
<feature type="transmembrane region" description="Helical" evidence="1">
    <location>
        <begin position="20"/>
        <end position="39"/>
    </location>
</feature>
<evidence type="ECO:0000256" key="1">
    <source>
        <dbReference type="SAM" id="Phobius"/>
    </source>
</evidence>
<reference evidence="2" key="2">
    <citation type="journal article" date="2021" name="Microbiome">
        <title>Successional dynamics and alternative stable states in a saline activated sludge microbial community over 9 years.</title>
        <authorList>
            <person name="Wang Y."/>
            <person name="Ye J."/>
            <person name="Ju F."/>
            <person name="Liu L."/>
            <person name="Boyd J.A."/>
            <person name="Deng Y."/>
            <person name="Parks D.H."/>
            <person name="Jiang X."/>
            <person name="Yin X."/>
            <person name="Woodcroft B.J."/>
            <person name="Tyson G.W."/>
            <person name="Hugenholtz P."/>
            <person name="Polz M.F."/>
            <person name="Zhang T."/>
        </authorList>
    </citation>
    <scope>NUCLEOTIDE SEQUENCE</scope>
    <source>
        <strain evidence="2">HKST-UBA17</strain>
    </source>
</reference>
<dbReference type="AlphaFoldDB" id="A0A955I227"/>
<comment type="caution">
    <text evidence="2">The sequence shown here is derived from an EMBL/GenBank/DDBJ whole genome shotgun (WGS) entry which is preliminary data.</text>
</comment>
<organism evidence="2 3">
    <name type="scientific">Candidatus Dojkabacteria bacterium</name>
    <dbReference type="NCBI Taxonomy" id="2099670"/>
    <lineage>
        <taxon>Bacteria</taxon>
        <taxon>Candidatus Dojkabacteria</taxon>
    </lineage>
</organism>
<gene>
    <name evidence="2" type="ORF">KC685_03800</name>
</gene>
<evidence type="ECO:0000313" key="2">
    <source>
        <dbReference type="EMBL" id="MCA9377017.1"/>
    </source>
</evidence>
<sequence>MKKVNLTNNNRYNAQGFVEALIAILITGIAAMGLMTVAANTIGQVIDNEISDQLSQEAVKGAAIMDYFIEEWNQGNRTISTTNMLSPGGNTFQNSIGSCFALDGDLGDPVISNALAYCNASDSSDSTRFGINPYECLSQWDTVSIDTVGSEDLSDHRDQMFRIICITPESDNTNYYIMVTKIFTGTKSCYDRKYNARYSTISGKNETCEMVEHLAVYTVKP</sequence>
<dbReference type="Proteomes" id="UP000741282">
    <property type="component" value="Unassembled WGS sequence"/>
</dbReference>
<keyword evidence="1" id="KW-1133">Transmembrane helix</keyword>
<reference evidence="2" key="1">
    <citation type="submission" date="2020-04" db="EMBL/GenBank/DDBJ databases">
        <authorList>
            <person name="Zhang T."/>
        </authorList>
    </citation>
    <scope>NUCLEOTIDE SEQUENCE</scope>
    <source>
        <strain evidence="2">HKST-UBA17</strain>
    </source>
</reference>
<protein>
    <submittedName>
        <fullName evidence="2">Uncharacterized protein</fullName>
    </submittedName>
</protein>
<keyword evidence="1" id="KW-0812">Transmembrane</keyword>
<keyword evidence="1" id="KW-0472">Membrane</keyword>